<reference evidence="10" key="2">
    <citation type="journal article" date="2021" name="Genome Biol. Evol.">
        <title>Developing a high-quality reference genome for a parasitic bivalve with doubly uniparental inheritance (Bivalvia: Unionida).</title>
        <authorList>
            <person name="Smith C.H."/>
        </authorList>
    </citation>
    <scope>NUCLEOTIDE SEQUENCE</scope>
    <source>
        <strain evidence="10">CHS0354</strain>
        <tissue evidence="10">Mantle</tissue>
    </source>
</reference>
<dbReference type="CDD" id="cd00054">
    <property type="entry name" value="EGF_CA"/>
    <property type="match status" value="3"/>
</dbReference>
<keyword evidence="2" id="KW-0732">Signal</keyword>
<dbReference type="Pfam" id="PF00092">
    <property type="entry name" value="VWA"/>
    <property type="match status" value="2"/>
</dbReference>
<dbReference type="SMART" id="SM00179">
    <property type="entry name" value="EGF_CA"/>
    <property type="match status" value="3"/>
</dbReference>
<feature type="disulfide bond" evidence="6">
    <location>
        <begin position="140"/>
        <end position="149"/>
    </location>
</feature>
<evidence type="ECO:0000259" key="8">
    <source>
        <dbReference type="PROSITE" id="PS50026"/>
    </source>
</evidence>
<feature type="disulfide bond" evidence="6">
    <location>
        <begin position="178"/>
        <end position="187"/>
    </location>
</feature>
<keyword evidence="7" id="KW-0812">Transmembrane</keyword>
<evidence type="ECO:0000256" key="4">
    <source>
        <dbReference type="ARBA" id="ARBA00023157"/>
    </source>
</evidence>
<dbReference type="EMBL" id="JAEAOA010000468">
    <property type="protein sequence ID" value="KAK3587125.1"/>
    <property type="molecule type" value="Genomic_DNA"/>
</dbReference>
<dbReference type="PANTHER" id="PTHR24020:SF20">
    <property type="entry name" value="PH DOMAIN-CONTAINING PROTEIN"/>
    <property type="match status" value="1"/>
</dbReference>
<dbReference type="PROSITE" id="PS51257">
    <property type="entry name" value="PROKAR_LIPOPROTEIN"/>
    <property type="match status" value="1"/>
</dbReference>
<reference evidence="10" key="3">
    <citation type="submission" date="2023-05" db="EMBL/GenBank/DDBJ databases">
        <authorList>
            <person name="Smith C.H."/>
        </authorList>
    </citation>
    <scope>NUCLEOTIDE SEQUENCE</scope>
    <source>
        <strain evidence="10">CHS0354</strain>
        <tissue evidence="10">Mantle</tissue>
    </source>
</reference>
<dbReference type="InterPro" id="IPR009030">
    <property type="entry name" value="Growth_fac_rcpt_cys_sf"/>
</dbReference>
<protein>
    <submittedName>
        <fullName evidence="10">Uncharacterized protein</fullName>
    </submittedName>
</protein>
<sequence length="625" mass="69322">MFYKMNIFISVGLIVCVCIVIIVSGTSCSNRCEWLSWEEYRCSQTCGGGTFYRSRSLCCPSELQVNECLTYCGKTSSGFHEYGNCNEICYNGGNYYSGSCHCLPEYDGICCSEQYDECISSPCLNRGTCRQGSNRFDCTCLPGYVGTRCEYDYNECSSNPCENGGTCTDMVNGYSCSCVPGYVGVNCEIDYDECASGPCQNGGTCVDYVNFFRCICPSGFYEDLCGIGICHPQPADMIFLLDSSVSQTEQNFMKQLDFLSNFTDHVLIGPNDTQISVITFSSEALVEFNLTIYDNEKSLKTAIKSIKFKPGITRTDKALQKAKEVAVRSRQTRRPNGKLARIFVFVITDGMSTYREKTKQEANNLKRFSPEGIAAIGIGKQVSHQELREIATSSSSSPNVFSVDNFDSLYTMVAQLVHITCKECSHSAVSDVILMIDESINTSNIETFNGFSGLLDSASQLIRLMDTLGSESNDTHVSLTSFSNTVYTHVNFSNRLSRSELLLTISKIKHTEDVISNISTALHYINMYGFNMAYGGRLGARRFLVIFTNGGYNLDAVFELERKNVLEKGVKIIAVGVGSNIDVDGLQKIASSPYHVIADTDEFNNNLDVLKREFVYDSCELDFID</sequence>
<keyword evidence="11" id="KW-1185">Reference proteome</keyword>
<proteinExistence type="predicted"/>
<dbReference type="SMART" id="SM00327">
    <property type="entry name" value="VWA"/>
    <property type="match status" value="2"/>
</dbReference>
<dbReference type="Gene3D" id="2.10.25.10">
    <property type="entry name" value="Laminin"/>
    <property type="match status" value="3"/>
</dbReference>
<dbReference type="PROSITE" id="PS01186">
    <property type="entry name" value="EGF_2"/>
    <property type="match status" value="3"/>
</dbReference>
<evidence type="ECO:0000259" key="9">
    <source>
        <dbReference type="PROSITE" id="PS50234"/>
    </source>
</evidence>
<evidence type="ECO:0000256" key="3">
    <source>
        <dbReference type="ARBA" id="ARBA00022737"/>
    </source>
</evidence>
<dbReference type="InterPro" id="IPR000152">
    <property type="entry name" value="EGF-type_Asp/Asn_hydroxyl_site"/>
</dbReference>
<dbReference type="PRINTS" id="PR00010">
    <property type="entry name" value="EGFBLOOD"/>
</dbReference>
<dbReference type="InterPro" id="IPR036465">
    <property type="entry name" value="vWFA_dom_sf"/>
</dbReference>
<dbReference type="SUPFAM" id="SSF57184">
    <property type="entry name" value="Growth factor receptor domain"/>
    <property type="match status" value="1"/>
</dbReference>
<comment type="caution">
    <text evidence="10">The sequence shown here is derived from an EMBL/GenBank/DDBJ whole genome shotgun (WGS) entry which is preliminary data.</text>
</comment>
<name>A0AAE0S971_9BIVA</name>
<dbReference type="Gene3D" id="3.40.50.410">
    <property type="entry name" value="von Willebrand factor, type A domain"/>
    <property type="match status" value="2"/>
</dbReference>
<dbReference type="InterPro" id="IPR013032">
    <property type="entry name" value="EGF-like_CS"/>
</dbReference>
<dbReference type="InterPro" id="IPR002035">
    <property type="entry name" value="VWF_A"/>
</dbReference>
<evidence type="ECO:0000313" key="10">
    <source>
        <dbReference type="EMBL" id="KAK3587125.1"/>
    </source>
</evidence>
<keyword evidence="5" id="KW-0325">Glycoprotein</keyword>
<dbReference type="InterPro" id="IPR018097">
    <property type="entry name" value="EGF_Ca-bd_CS"/>
</dbReference>
<dbReference type="PRINTS" id="PR00453">
    <property type="entry name" value="VWFADOMAIN"/>
</dbReference>
<feature type="domain" description="VWFA" evidence="9">
    <location>
        <begin position="431"/>
        <end position="614"/>
    </location>
</feature>
<dbReference type="PROSITE" id="PS00022">
    <property type="entry name" value="EGF_1"/>
    <property type="match status" value="2"/>
</dbReference>
<feature type="domain" description="EGF-like" evidence="8">
    <location>
        <begin position="114"/>
        <end position="150"/>
    </location>
</feature>
<feature type="domain" description="VWFA" evidence="9">
    <location>
        <begin position="236"/>
        <end position="416"/>
    </location>
</feature>
<dbReference type="SMART" id="SM00181">
    <property type="entry name" value="EGF"/>
    <property type="match status" value="3"/>
</dbReference>
<dbReference type="GO" id="GO:0005509">
    <property type="term" value="F:calcium ion binding"/>
    <property type="evidence" value="ECO:0007669"/>
    <property type="project" value="InterPro"/>
</dbReference>
<feature type="transmembrane region" description="Helical" evidence="7">
    <location>
        <begin position="7"/>
        <end position="26"/>
    </location>
</feature>
<dbReference type="FunFam" id="2.10.25.10:FF:000143">
    <property type="entry name" value="Protein crumbs 1"/>
    <property type="match status" value="2"/>
</dbReference>
<keyword evidence="7" id="KW-0472">Membrane</keyword>
<dbReference type="PROSITE" id="PS01187">
    <property type="entry name" value="EGF_CA"/>
    <property type="match status" value="2"/>
</dbReference>
<comment type="caution">
    <text evidence="6">Lacks conserved residue(s) required for the propagation of feature annotation.</text>
</comment>
<dbReference type="InterPro" id="IPR001881">
    <property type="entry name" value="EGF-like_Ca-bd_dom"/>
</dbReference>
<dbReference type="Pfam" id="PF12661">
    <property type="entry name" value="hEGF"/>
    <property type="match status" value="1"/>
</dbReference>
<feature type="disulfide bond" evidence="6">
    <location>
        <begin position="216"/>
        <end position="225"/>
    </location>
</feature>
<evidence type="ECO:0000256" key="6">
    <source>
        <dbReference type="PROSITE-ProRule" id="PRU00076"/>
    </source>
</evidence>
<feature type="domain" description="EGF-like" evidence="8">
    <location>
        <begin position="152"/>
        <end position="188"/>
    </location>
</feature>
<gene>
    <name evidence="10" type="ORF">CHS0354_006768</name>
</gene>
<evidence type="ECO:0000256" key="7">
    <source>
        <dbReference type="SAM" id="Phobius"/>
    </source>
</evidence>
<dbReference type="InterPro" id="IPR000742">
    <property type="entry name" value="EGF"/>
</dbReference>
<feature type="domain" description="EGF-like" evidence="8">
    <location>
        <begin position="190"/>
        <end position="226"/>
    </location>
</feature>
<dbReference type="Pfam" id="PF00008">
    <property type="entry name" value="EGF"/>
    <property type="match status" value="2"/>
</dbReference>
<dbReference type="SUPFAM" id="SSF53300">
    <property type="entry name" value="vWA-like"/>
    <property type="match status" value="2"/>
</dbReference>
<dbReference type="PANTHER" id="PTHR24020">
    <property type="entry name" value="COLLAGEN ALPHA"/>
    <property type="match status" value="1"/>
</dbReference>
<keyword evidence="7" id="KW-1133">Transmembrane helix</keyword>
<dbReference type="AlphaFoldDB" id="A0AAE0S971"/>
<organism evidence="10 11">
    <name type="scientific">Potamilus streckersoni</name>
    <dbReference type="NCBI Taxonomy" id="2493646"/>
    <lineage>
        <taxon>Eukaryota</taxon>
        <taxon>Metazoa</taxon>
        <taxon>Spiralia</taxon>
        <taxon>Lophotrochozoa</taxon>
        <taxon>Mollusca</taxon>
        <taxon>Bivalvia</taxon>
        <taxon>Autobranchia</taxon>
        <taxon>Heteroconchia</taxon>
        <taxon>Palaeoheterodonta</taxon>
        <taxon>Unionida</taxon>
        <taxon>Unionoidea</taxon>
        <taxon>Unionidae</taxon>
        <taxon>Ambleminae</taxon>
        <taxon>Lampsilini</taxon>
        <taxon>Potamilus</taxon>
    </lineage>
</organism>
<evidence type="ECO:0000313" key="11">
    <source>
        <dbReference type="Proteomes" id="UP001195483"/>
    </source>
</evidence>
<dbReference type="Proteomes" id="UP001195483">
    <property type="component" value="Unassembled WGS sequence"/>
</dbReference>
<reference evidence="10" key="1">
    <citation type="journal article" date="2021" name="Genome Biol. Evol.">
        <title>A High-Quality Reference Genome for a Parasitic Bivalve with Doubly Uniparental Inheritance (Bivalvia: Unionida).</title>
        <authorList>
            <person name="Smith C.H."/>
        </authorList>
    </citation>
    <scope>NUCLEOTIDE SEQUENCE</scope>
    <source>
        <strain evidence="10">CHS0354</strain>
    </source>
</reference>
<evidence type="ECO:0000256" key="5">
    <source>
        <dbReference type="ARBA" id="ARBA00023180"/>
    </source>
</evidence>
<dbReference type="PROSITE" id="PS00010">
    <property type="entry name" value="ASX_HYDROXYL"/>
    <property type="match status" value="2"/>
</dbReference>
<evidence type="ECO:0000256" key="2">
    <source>
        <dbReference type="ARBA" id="ARBA00022729"/>
    </source>
</evidence>
<accession>A0AAE0S971</accession>
<keyword evidence="1 6" id="KW-0245">EGF-like domain</keyword>
<dbReference type="PROSITE" id="PS50234">
    <property type="entry name" value="VWFA"/>
    <property type="match status" value="2"/>
</dbReference>
<dbReference type="PROSITE" id="PS50026">
    <property type="entry name" value="EGF_3"/>
    <property type="match status" value="3"/>
</dbReference>
<dbReference type="InterPro" id="IPR050525">
    <property type="entry name" value="ECM_Assembly_Org"/>
</dbReference>
<dbReference type="CDD" id="cd01450">
    <property type="entry name" value="vWFA_subfamily_ECM"/>
    <property type="match status" value="2"/>
</dbReference>
<dbReference type="FunFam" id="2.10.25.10:FF:000122">
    <property type="entry name" value="Protein crumbs homolog 2"/>
    <property type="match status" value="1"/>
</dbReference>
<keyword evidence="3" id="KW-0677">Repeat</keyword>
<evidence type="ECO:0000256" key="1">
    <source>
        <dbReference type="ARBA" id="ARBA00022536"/>
    </source>
</evidence>
<keyword evidence="4 6" id="KW-1015">Disulfide bond</keyword>